<dbReference type="AlphaFoldDB" id="A0A9P5NZ76"/>
<organism evidence="1 2">
    <name type="scientific">Gymnopilus junonius</name>
    <name type="common">Spectacular rustgill mushroom</name>
    <name type="synonym">Gymnopilus spectabilis subsp. junonius</name>
    <dbReference type="NCBI Taxonomy" id="109634"/>
    <lineage>
        <taxon>Eukaryota</taxon>
        <taxon>Fungi</taxon>
        <taxon>Dikarya</taxon>
        <taxon>Basidiomycota</taxon>
        <taxon>Agaricomycotina</taxon>
        <taxon>Agaricomycetes</taxon>
        <taxon>Agaricomycetidae</taxon>
        <taxon>Agaricales</taxon>
        <taxon>Agaricineae</taxon>
        <taxon>Hymenogastraceae</taxon>
        <taxon>Gymnopilus</taxon>
    </lineage>
</organism>
<comment type="caution">
    <text evidence="1">The sequence shown here is derived from an EMBL/GenBank/DDBJ whole genome shotgun (WGS) entry which is preliminary data.</text>
</comment>
<keyword evidence="2" id="KW-1185">Reference proteome</keyword>
<dbReference type="Proteomes" id="UP000724874">
    <property type="component" value="Unassembled WGS sequence"/>
</dbReference>
<protein>
    <submittedName>
        <fullName evidence="1">Uncharacterized protein</fullName>
    </submittedName>
</protein>
<sequence length="287" mass="31839">MSNTQEVSSVHRYPLGGHVYLTARAVDRLMKKFGIMTGLNSPWTVIAQTFSGVTPSYTIRNEKGAKYEGVKEDSLRCSGVWIILRARVIRSFLRNQLTIKGAAEILANETSWTPLYELDQLAKNGENVSAVTLSSIMELDGVALVIVRPMRVTWVQIPAGHRDVVMNDTCLCAVRNFGRTRFGQAEGWRLRDLLRFLFNLGITSFVQHSSPSEVMAFTALSIARKMKLIGITVIVSAISVFAPLGRLVELLDVTFAAVEHSQDRVNKIFLVFPQVSVRSVLAIASLL</sequence>
<evidence type="ECO:0000313" key="2">
    <source>
        <dbReference type="Proteomes" id="UP000724874"/>
    </source>
</evidence>
<gene>
    <name evidence="1" type="ORF">CPB84DRAFT_1912998</name>
</gene>
<name>A0A9P5NZ76_GYMJU</name>
<reference evidence="1" key="1">
    <citation type="submission" date="2020-11" db="EMBL/GenBank/DDBJ databases">
        <authorList>
            <consortium name="DOE Joint Genome Institute"/>
            <person name="Ahrendt S."/>
            <person name="Riley R."/>
            <person name="Andreopoulos W."/>
            <person name="LaButti K."/>
            <person name="Pangilinan J."/>
            <person name="Ruiz-duenas F.J."/>
            <person name="Barrasa J.M."/>
            <person name="Sanchez-Garcia M."/>
            <person name="Camarero S."/>
            <person name="Miyauchi S."/>
            <person name="Serrano A."/>
            <person name="Linde D."/>
            <person name="Babiker R."/>
            <person name="Drula E."/>
            <person name="Ayuso-Fernandez I."/>
            <person name="Pacheco R."/>
            <person name="Padilla G."/>
            <person name="Ferreira P."/>
            <person name="Barriuso J."/>
            <person name="Kellner H."/>
            <person name="Castanera R."/>
            <person name="Alfaro M."/>
            <person name="Ramirez L."/>
            <person name="Pisabarro A.G."/>
            <person name="Kuo A."/>
            <person name="Tritt A."/>
            <person name="Lipzen A."/>
            <person name="He G."/>
            <person name="Yan M."/>
            <person name="Ng V."/>
            <person name="Cullen D."/>
            <person name="Martin F."/>
            <person name="Rosso M.-N."/>
            <person name="Henrissat B."/>
            <person name="Hibbett D."/>
            <person name="Martinez A.T."/>
            <person name="Grigoriev I.V."/>
        </authorList>
    </citation>
    <scope>NUCLEOTIDE SEQUENCE</scope>
    <source>
        <strain evidence="1">AH 44721</strain>
    </source>
</reference>
<proteinExistence type="predicted"/>
<evidence type="ECO:0000313" key="1">
    <source>
        <dbReference type="EMBL" id="KAF8911644.1"/>
    </source>
</evidence>
<dbReference type="EMBL" id="JADNYJ010000004">
    <property type="protein sequence ID" value="KAF8911644.1"/>
    <property type="molecule type" value="Genomic_DNA"/>
</dbReference>
<dbReference type="OrthoDB" id="3029831at2759"/>
<accession>A0A9P5NZ76</accession>